<evidence type="ECO:0000256" key="1">
    <source>
        <dbReference type="SAM" id="MobiDB-lite"/>
    </source>
</evidence>
<dbReference type="GO" id="GO:0003824">
    <property type="term" value="F:catalytic activity"/>
    <property type="evidence" value="ECO:0007669"/>
    <property type="project" value="InterPro"/>
</dbReference>
<dbReference type="Gene3D" id="3.30.559.30">
    <property type="entry name" value="Nonribosomal peptide synthetase, condensation domain"/>
    <property type="match status" value="1"/>
</dbReference>
<evidence type="ECO:0000259" key="2">
    <source>
        <dbReference type="Pfam" id="PF00668"/>
    </source>
</evidence>
<gene>
    <name evidence="3" type="ORF">HJ588_02225</name>
</gene>
<sequence>MEYTELADYEVYAGAVTFWRARSSTPCADAVDGRPLSPQHEKHVTRAPDPDEPSWIGTVFEIQHEFDAEAVRRTLLAWHAKHESFRTLVTRDDSGLHRATYRPENLHLAARDAGSYDTVERVYDVVSRYFDRTVRPDSWPHLVAATVVPTNQEDGPRFLLAFAADHSVMDAYSQVIAVSELDQLYTAALAGEPLVTEPAASYVDFSVAERAHAAVADHGHETTRRWLDFLEPDEPRFPAAPFPNEEPADLTLPQRSISRWLVGPEVSDQIHQHARSLGFGMQPAVLVALAEAMSTATGTADPFKFVMPMHTRTPEYTASMGWFVGISPFTLQLAGASGLPEKLRRAAEASAHIRSDAQIPFATIADLLGIDSSPRFVVSYVDLRHLPGAAQFDAVRARALRSIRYSDDEFYFWVVRARGGINVSVRHPNNATATAGVERYLQAFTTVLQELATQPEPALV</sequence>
<keyword evidence="4" id="KW-1185">Reference proteome</keyword>
<dbReference type="GO" id="GO:0008610">
    <property type="term" value="P:lipid biosynthetic process"/>
    <property type="evidence" value="ECO:0007669"/>
    <property type="project" value="UniProtKB-ARBA"/>
</dbReference>
<dbReference type="AlphaFoldDB" id="A0A849AFR5"/>
<name>A0A849AFR5_9MICO</name>
<dbReference type="PANTHER" id="PTHR45527">
    <property type="entry name" value="NONRIBOSOMAL PEPTIDE SYNTHETASE"/>
    <property type="match status" value="1"/>
</dbReference>
<protein>
    <submittedName>
        <fullName evidence="3">Aureobasidin A1 biosynthesis complex</fullName>
    </submittedName>
</protein>
<dbReference type="GO" id="GO:0043041">
    <property type="term" value="P:amino acid activation for nonribosomal peptide biosynthetic process"/>
    <property type="evidence" value="ECO:0007669"/>
    <property type="project" value="TreeGrafter"/>
</dbReference>
<dbReference type="Gene3D" id="3.30.559.10">
    <property type="entry name" value="Chloramphenicol acetyltransferase-like domain"/>
    <property type="match status" value="1"/>
</dbReference>
<reference evidence="3 4" key="1">
    <citation type="submission" date="2020-05" db="EMBL/GenBank/DDBJ databases">
        <title>Flexivirga sp. ID2601S isolated from air conditioner.</title>
        <authorList>
            <person name="Kim D.H."/>
        </authorList>
    </citation>
    <scope>NUCLEOTIDE SEQUENCE [LARGE SCALE GENOMIC DNA]</scope>
    <source>
        <strain evidence="3 4">ID2601S</strain>
    </source>
</reference>
<accession>A0A849AFR5</accession>
<feature type="domain" description="Condensation" evidence="2">
    <location>
        <begin position="58"/>
        <end position="456"/>
    </location>
</feature>
<comment type="caution">
    <text evidence="3">The sequence shown here is derived from an EMBL/GenBank/DDBJ whole genome shotgun (WGS) entry which is preliminary data.</text>
</comment>
<dbReference type="InterPro" id="IPR023213">
    <property type="entry name" value="CAT-like_dom_sf"/>
</dbReference>
<dbReference type="GO" id="GO:0031177">
    <property type="term" value="F:phosphopantetheine binding"/>
    <property type="evidence" value="ECO:0007669"/>
    <property type="project" value="TreeGrafter"/>
</dbReference>
<feature type="region of interest" description="Disordered" evidence="1">
    <location>
        <begin position="30"/>
        <end position="50"/>
    </location>
</feature>
<proteinExistence type="predicted"/>
<dbReference type="Proteomes" id="UP000557772">
    <property type="component" value="Unassembled WGS sequence"/>
</dbReference>
<organism evidence="3 4">
    <name type="scientific">Flexivirga aerilata</name>
    <dbReference type="NCBI Taxonomy" id="1656889"/>
    <lineage>
        <taxon>Bacteria</taxon>
        <taxon>Bacillati</taxon>
        <taxon>Actinomycetota</taxon>
        <taxon>Actinomycetes</taxon>
        <taxon>Micrococcales</taxon>
        <taxon>Dermacoccaceae</taxon>
        <taxon>Flexivirga</taxon>
    </lineage>
</organism>
<dbReference type="Pfam" id="PF00668">
    <property type="entry name" value="Condensation"/>
    <property type="match status" value="1"/>
</dbReference>
<dbReference type="InterPro" id="IPR001242">
    <property type="entry name" value="Condensation_dom"/>
</dbReference>
<evidence type="ECO:0000313" key="4">
    <source>
        <dbReference type="Proteomes" id="UP000557772"/>
    </source>
</evidence>
<dbReference type="EMBL" id="JABENB010000001">
    <property type="protein sequence ID" value="NNG38091.1"/>
    <property type="molecule type" value="Genomic_DNA"/>
</dbReference>
<dbReference type="GO" id="GO:0044550">
    <property type="term" value="P:secondary metabolite biosynthetic process"/>
    <property type="evidence" value="ECO:0007669"/>
    <property type="project" value="TreeGrafter"/>
</dbReference>
<dbReference type="SUPFAM" id="SSF52777">
    <property type="entry name" value="CoA-dependent acyltransferases"/>
    <property type="match status" value="2"/>
</dbReference>
<dbReference type="GO" id="GO:0005737">
    <property type="term" value="C:cytoplasm"/>
    <property type="evidence" value="ECO:0007669"/>
    <property type="project" value="TreeGrafter"/>
</dbReference>
<evidence type="ECO:0000313" key="3">
    <source>
        <dbReference type="EMBL" id="NNG38091.1"/>
    </source>
</evidence>
<feature type="compositionally biased region" description="Basic and acidic residues" evidence="1">
    <location>
        <begin position="39"/>
        <end position="49"/>
    </location>
</feature>
<dbReference type="PANTHER" id="PTHR45527:SF1">
    <property type="entry name" value="FATTY ACID SYNTHASE"/>
    <property type="match status" value="1"/>
</dbReference>
<dbReference type="RefSeq" id="WP_171151539.1">
    <property type="nucleotide sequence ID" value="NZ_JABENB010000001.1"/>
</dbReference>